<gene>
    <name evidence="5" type="ORF">TWF718_007885</name>
</gene>
<feature type="repeat" description="ANK" evidence="3">
    <location>
        <begin position="41"/>
        <end position="73"/>
    </location>
</feature>
<dbReference type="PANTHER" id="PTHR24198:SF165">
    <property type="entry name" value="ANKYRIN REPEAT-CONTAINING PROTEIN-RELATED"/>
    <property type="match status" value="1"/>
</dbReference>
<dbReference type="SMART" id="SM00248">
    <property type="entry name" value="ANK"/>
    <property type="match status" value="3"/>
</dbReference>
<dbReference type="PROSITE" id="PS50297">
    <property type="entry name" value="ANK_REP_REGION"/>
    <property type="match status" value="2"/>
</dbReference>
<dbReference type="Pfam" id="PF12796">
    <property type="entry name" value="Ank_2"/>
    <property type="match status" value="1"/>
</dbReference>
<dbReference type="Gene3D" id="1.25.40.20">
    <property type="entry name" value="Ankyrin repeat-containing domain"/>
    <property type="match status" value="1"/>
</dbReference>
<evidence type="ECO:0000313" key="6">
    <source>
        <dbReference type="Proteomes" id="UP001313282"/>
    </source>
</evidence>
<protein>
    <recommendedName>
        <fullName evidence="7">Ankyrin</fullName>
    </recommendedName>
</protein>
<keyword evidence="1" id="KW-0677">Repeat</keyword>
<name>A0AAN8N3T8_9PEZI</name>
<feature type="region of interest" description="Disordered" evidence="4">
    <location>
        <begin position="96"/>
        <end position="135"/>
    </location>
</feature>
<keyword evidence="2 3" id="KW-0040">ANK repeat</keyword>
<feature type="repeat" description="ANK" evidence="3">
    <location>
        <begin position="75"/>
        <end position="107"/>
    </location>
</feature>
<feature type="repeat" description="ANK" evidence="3">
    <location>
        <begin position="7"/>
        <end position="39"/>
    </location>
</feature>
<evidence type="ECO:0000256" key="3">
    <source>
        <dbReference type="PROSITE-ProRule" id="PRU00023"/>
    </source>
</evidence>
<dbReference type="InterPro" id="IPR036770">
    <property type="entry name" value="Ankyrin_rpt-contain_sf"/>
</dbReference>
<keyword evidence="6" id="KW-1185">Reference proteome</keyword>
<organism evidence="5 6">
    <name type="scientific">Orbilia javanica</name>
    <dbReference type="NCBI Taxonomy" id="47235"/>
    <lineage>
        <taxon>Eukaryota</taxon>
        <taxon>Fungi</taxon>
        <taxon>Dikarya</taxon>
        <taxon>Ascomycota</taxon>
        <taxon>Pezizomycotina</taxon>
        <taxon>Orbiliomycetes</taxon>
        <taxon>Orbiliales</taxon>
        <taxon>Orbiliaceae</taxon>
        <taxon>Orbilia</taxon>
    </lineage>
</organism>
<feature type="compositionally biased region" description="Basic and acidic residues" evidence="4">
    <location>
        <begin position="104"/>
        <end position="123"/>
    </location>
</feature>
<evidence type="ECO:0000313" key="5">
    <source>
        <dbReference type="EMBL" id="KAK6342482.1"/>
    </source>
</evidence>
<dbReference type="SUPFAM" id="SSF48403">
    <property type="entry name" value="Ankyrin repeat"/>
    <property type="match status" value="1"/>
</dbReference>
<evidence type="ECO:0000256" key="2">
    <source>
        <dbReference type="ARBA" id="ARBA00023043"/>
    </source>
</evidence>
<evidence type="ECO:0000256" key="1">
    <source>
        <dbReference type="ARBA" id="ARBA00022737"/>
    </source>
</evidence>
<evidence type="ECO:0000256" key="4">
    <source>
        <dbReference type="SAM" id="MobiDB-lite"/>
    </source>
</evidence>
<reference evidence="5 6" key="1">
    <citation type="submission" date="2019-10" db="EMBL/GenBank/DDBJ databases">
        <authorList>
            <person name="Palmer J.M."/>
        </authorList>
    </citation>
    <scope>NUCLEOTIDE SEQUENCE [LARGE SCALE GENOMIC DNA]</scope>
    <source>
        <strain evidence="5 6">TWF718</strain>
    </source>
</reference>
<evidence type="ECO:0008006" key="7">
    <source>
        <dbReference type="Google" id="ProtNLM"/>
    </source>
</evidence>
<sequence>MRVKDKVGRGALSRAASKGSEAVVRILLDKGLEIDEREVTSQCTSLVWAAQEGKEAVVQLLLERGADIEAKDNQFHRTPILWAARKGHKNVTQLLTRKGANANAKDKNGDGISKLESRYRQESAKSASATASTSK</sequence>
<dbReference type="PANTHER" id="PTHR24198">
    <property type="entry name" value="ANKYRIN REPEAT AND PROTEIN KINASE DOMAIN-CONTAINING PROTEIN"/>
    <property type="match status" value="1"/>
</dbReference>
<feature type="compositionally biased region" description="Low complexity" evidence="4">
    <location>
        <begin position="124"/>
        <end position="135"/>
    </location>
</feature>
<dbReference type="PRINTS" id="PR01415">
    <property type="entry name" value="ANKYRIN"/>
</dbReference>
<comment type="caution">
    <text evidence="5">The sequence shown here is derived from an EMBL/GenBank/DDBJ whole genome shotgun (WGS) entry which is preliminary data.</text>
</comment>
<dbReference type="EMBL" id="JAVHNR010000005">
    <property type="protein sequence ID" value="KAK6342482.1"/>
    <property type="molecule type" value="Genomic_DNA"/>
</dbReference>
<dbReference type="AlphaFoldDB" id="A0AAN8N3T8"/>
<dbReference type="Pfam" id="PF00023">
    <property type="entry name" value="Ank"/>
    <property type="match status" value="1"/>
</dbReference>
<proteinExistence type="predicted"/>
<accession>A0AAN8N3T8</accession>
<dbReference type="PROSITE" id="PS50088">
    <property type="entry name" value="ANK_REPEAT"/>
    <property type="match status" value="3"/>
</dbReference>
<dbReference type="InterPro" id="IPR002110">
    <property type="entry name" value="Ankyrin_rpt"/>
</dbReference>
<dbReference type="Proteomes" id="UP001313282">
    <property type="component" value="Unassembled WGS sequence"/>
</dbReference>